<dbReference type="Proteomes" id="UP000799429">
    <property type="component" value="Unassembled WGS sequence"/>
</dbReference>
<organism evidence="2 3">
    <name type="scientific">Patellaria atrata CBS 101060</name>
    <dbReference type="NCBI Taxonomy" id="1346257"/>
    <lineage>
        <taxon>Eukaryota</taxon>
        <taxon>Fungi</taxon>
        <taxon>Dikarya</taxon>
        <taxon>Ascomycota</taxon>
        <taxon>Pezizomycotina</taxon>
        <taxon>Dothideomycetes</taxon>
        <taxon>Dothideomycetes incertae sedis</taxon>
        <taxon>Patellariales</taxon>
        <taxon>Patellariaceae</taxon>
        <taxon>Patellaria</taxon>
    </lineage>
</organism>
<evidence type="ECO:0000256" key="1">
    <source>
        <dbReference type="SAM" id="MobiDB-lite"/>
    </source>
</evidence>
<feature type="compositionally biased region" description="Polar residues" evidence="1">
    <location>
        <begin position="111"/>
        <end position="122"/>
    </location>
</feature>
<proteinExistence type="predicted"/>
<feature type="compositionally biased region" description="Basic and acidic residues" evidence="1">
    <location>
        <begin position="35"/>
        <end position="56"/>
    </location>
</feature>
<feature type="compositionally biased region" description="Basic and acidic residues" evidence="1">
    <location>
        <begin position="237"/>
        <end position="247"/>
    </location>
</feature>
<comment type="caution">
    <text evidence="2">The sequence shown here is derived from an EMBL/GenBank/DDBJ whole genome shotgun (WGS) entry which is preliminary data.</text>
</comment>
<feature type="compositionally biased region" description="Low complexity" evidence="1">
    <location>
        <begin position="61"/>
        <end position="77"/>
    </location>
</feature>
<name>A0A9P4VS00_9PEZI</name>
<protein>
    <submittedName>
        <fullName evidence="2">Uncharacterized protein</fullName>
    </submittedName>
</protein>
<evidence type="ECO:0000313" key="3">
    <source>
        <dbReference type="Proteomes" id="UP000799429"/>
    </source>
</evidence>
<gene>
    <name evidence="2" type="ORF">M501DRAFT_991912</name>
</gene>
<dbReference type="AlphaFoldDB" id="A0A9P4VS00"/>
<feature type="compositionally biased region" description="Polar residues" evidence="1">
    <location>
        <begin position="1"/>
        <end position="14"/>
    </location>
</feature>
<feature type="compositionally biased region" description="Low complexity" evidence="1">
    <location>
        <begin position="159"/>
        <end position="185"/>
    </location>
</feature>
<feature type="region of interest" description="Disordered" evidence="1">
    <location>
        <begin position="649"/>
        <end position="671"/>
    </location>
</feature>
<accession>A0A9P4VS00</accession>
<dbReference type="EMBL" id="MU006094">
    <property type="protein sequence ID" value="KAF2839925.1"/>
    <property type="molecule type" value="Genomic_DNA"/>
</dbReference>
<evidence type="ECO:0000313" key="2">
    <source>
        <dbReference type="EMBL" id="KAF2839925.1"/>
    </source>
</evidence>
<feature type="region of interest" description="Disordered" evidence="1">
    <location>
        <begin position="1"/>
        <end position="269"/>
    </location>
</feature>
<keyword evidence="3" id="KW-1185">Reference proteome</keyword>
<feature type="compositionally biased region" description="Polar residues" evidence="1">
    <location>
        <begin position="88"/>
        <end position="101"/>
    </location>
</feature>
<dbReference type="OrthoDB" id="5350396at2759"/>
<reference evidence="2" key="1">
    <citation type="journal article" date="2020" name="Stud. Mycol.">
        <title>101 Dothideomycetes genomes: a test case for predicting lifestyles and emergence of pathogens.</title>
        <authorList>
            <person name="Haridas S."/>
            <person name="Albert R."/>
            <person name="Binder M."/>
            <person name="Bloem J."/>
            <person name="Labutti K."/>
            <person name="Salamov A."/>
            <person name="Andreopoulos B."/>
            <person name="Baker S."/>
            <person name="Barry K."/>
            <person name="Bills G."/>
            <person name="Bluhm B."/>
            <person name="Cannon C."/>
            <person name="Castanera R."/>
            <person name="Culley D."/>
            <person name="Daum C."/>
            <person name="Ezra D."/>
            <person name="Gonzalez J."/>
            <person name="Henrissat B."/>
            <person name="Kuo A."/>
            <person name="Liang C."/>
            <person name="Lipzen A."/>
            <person name="Lutzoni F."/>
            <person name="Magnuson J."/>
            <person name="Mondo S."/>
            <person name="Nolan M."/>
            <person name="Ohm R."/>
            <person name="Pangilinan J."/>
            <person name="Park H.-J."/>
            <person name="Ramirez L."/>
            <person name="Alfaro M."/>
            <person name="Sun H."/>
            <person name="Tritt A."/>
            <person name="Yoshinaga Y."/>
            <person name="Zwiers L.-H."/>
            <person name="Turgeon B."/>
            <person name="Goodwin S."/>
            <person name="Spatafora J."/>
            <person name="Crous P."/>
            <person name="Grigoriev I."/>
        </authorList>
    </citation>
    <scope>NUCLEOTIDE SEQUENCE</scope>
    <source>
        <strain evidence="2">CBS 101060</strain>
    </source>
</reference>
<sequence length="760" mass="83805">MAPGNLPSNRNITNFFKPFTQPKPGKGHDATGSSRQDRSPKRDILSSPGARDRHVEVFAIRSSPSSRSQFSSQLNPSQRGPSSPTPQRPSTLQNPESQFKAPSNKDKDLNTRPSTPTFNNGASIVGKNGAVDTRKSLASSMAAPPAQTPKSSVDRHESTTTASRSSLTSLSQTPPSSSFSSNGSKRTVKNGVELVQPSDTEDESDSSLELPDLDAMIAGRKRSSSHLNQDQGSIAKKRGDDQKRDFFSRGTKSGSGRYLPTPPAAKRPKYSIGSLIDHINESAMTEAKLASAKEQMRESDRTPSIHSSATITNMLVVAIDGNGEQDRKRRLLEAAARTNALQYEKVWNFYDPKALKKAPKPFPGDTFGLPWIKLLKDPKQRENAFQSGLIRAMAATQGLPDEIVLWMFDDLCYSGREDLCYSYINVLKSCDTISAPLLDVDRLNKLFQGLGFKIHMTDSANGIMLEEQLPDDKVPRQQIPHGVKWTLTLLESLSPSLSLDTRNRSIYLLLLLIIDINILSNGPLQLLLHTTLTSLFSHHPSNSLEEQLHTLTTIIFTTLPDSTPRALLISNLPTSTPLLASFRRYLALAFFLESTEISLADSQLAEKVHHHLATDPLFKITPDADLEEIKAKGLCLDIAVDSGFTGGEFAPEVSDASENQKKEPADCSTPPCARTPEFAKQFNAAHTQLAAQIRRTATRLRGGRVDNIESLVVKGIWERCANRILDTVVTNGRGGREVWYEQKEGERSWMERWVSKVEIK</sequence>